<protein>
    <submittedName>
        <fullName evidence="2">Uncharacterized protein</fullName>
    </submittedName>
</protein>
<evidence type="ECO:0000313" key="3">
    <source>
        <dbReference type="Proteomes" id="UP001152759"/>
    </source>
</evidence>
<accession>A0A9P0F3U9</accession>
<name>A0A9P0F3U9_BEMTA</name>
<feature type="region of interest" description="Disordered" evidence="1">
    <location>
        <begin position="33"/>
        <end position="56"/>
    </location>
</feature>
<feature type="region of interest" description="Disordered" evidence="1">
    <location>
        <begin position="325"/>
        <end position="348"/>
    </location>
</feature>
<dbReference type="Proteomes" id="UP001152759">
    <property type="component" value="Chromosome 5"/>
</dbReference>
<gene>
    <name evidence="2" type="ORF">BEMITA_LOCUS9567</name>
</gene>
<feature type="compositionally biased region" description="Polar residues" evidence="1">
    <location>
        <begin position="190"/>
        <end position="202"/>
    </location>
</feature>
<keyword evidence="3" id="KW-1185">Reference proteome</keyword>
<proteinExistence type="predicted"/>
<feature type="region of interest" description="Disordered" evidence="1">
    <location>
        <begin position="217"/>
        <end position="241"/>
    </location>
</feature>
<sequence>MVYVEQNCEHKRTGAHNQESIIAFLHVDLVPRRSPHATSPLPAQPTSSRQKSRTFSPATYARQFRLTIGRNRKSLYQPRKPAKPRVSNGLPANAGTKVKPKAATFTVERKFLQLVPPEILAHAPPVIRYEADRSFHPQICTSCGHCRNLWRCTSPPARSGAHNQESIIAFLHVDLVPRRSPHATSPLPAQPTSSRQKSRTFSPATYARQFRLTIGRNRKSLYQPRKPAKPRVSNGLPANAGTKVKPKAATFTVERKFLQLVPPEILAHAPPVIRYEADRSFHPQICTSCGHCRNLWRCTSPPARSGAHNQESIIAFLHVDLVPRRSPHATSPLPAQPTSSRQKSRTFSPATYARQFRLTIGRNRKSLYQPRKPAKPRVSNGLPANAGTKVKPKAATFTVERKFLQLVPPEILAHAPPVIRYEADRSFHPQICTSCGHCRNLWRCTSPPARCTHRFCFCRTPMMKPPEVILFQNCTPPPQTPSGSEGNPVAALPPLAVTCPRTDWAATHLPPAI</sequence>
<organism evidence="2 3">
    <name type="scientific">Bemisia tabaci</name>
    <name type="common">Sweetpotato whitefly</name>
    <name type="synonym">Aleurodes tabaci</name>
    <dbReference type="NCBI Taxonomy" id="7038"/>
    <lineage>
        <taxon>Eukaryota</taxon>
        <taxon>Metazoa</taxon>
        <taxon>Ecdysozoa</taxon>
        <taxon>Arthropoda</taxon>
        <taxon>Hexapoda</taxon>
        <taxon>Insecta</taxon>
        <taxon>Pterygota</taxon>
        <taxon>Neoptera</taxon>
        <taxon>Paraneoptera</taxon>
        <taxon>Hemiptera</taxon>
        <taxon>Sternorrhyncha</taxon>
        <taxon>Aleyrodoidea</taxon>
        <taxon>Aleyrodidae</taxon>
        <taxon>Aleyrodinae</taxon>
        <taxon>Bemisia</taxon>
    </lineage>
</organism>
<feature type="region of interest" description="Disordered" evidence="1">
    <location>
        <begin position="179"/>
        <end position="202"/>
    </location>
</feature>
<feature type="compositionally biased region" description="Polar residues" evidence="1">
    <location>
        <begin position="44"/>
        <end position="56"/>
    </location>
</feature>
<dbReference type="AlphaFoldDB" id="A0A9P0F3U9"/>
<evidence type="ECO:0000256" key="1">
    <source>
        <dbReference type="SAM" id="MobiDB-lite"/>
    </source>
</evidence>
<reference evidence="2" key="1">
    <citation type="submission" date="2021-12" db="EMBL/GenBank/DDBJ databases">
        <authorList>
            <person name="King R."/>
        </authorList>
    </citation>
    <scope>NUCLEOTIDE SEQUENCE</scope>
</reference>
<feature type="compositionally biased region" description="Polar residues" evidence="1">
    <location>
        <begin position="336"/>
        <end position="348"/>
    </location>
</feature>
<dbReference type="EMBL" id="OU963866">
    <property type="protein sequence ID" value="CAH0390882.1"/>
    <property type="molecule type" value="Genomic_DNA"/>
</dbReference>
<evidence type="ECO:0000313" key="2">
    <source>
        <dbReference type="EMBL" id="CAH0390882.1"/>
    </source>
</evidence>